<evidence type="ECO:0000313" key="3">
    <source>
        <dbReference type="Proteomes" id="UP000612893"/>
    </source>
</evidence>
<proteinExistence type="predicted"/>
<gene>
    <name evidence="2" type="ORF">JF922_15230</name>
</gene>
<evidence type="ECO:0000313" key="2">
    <source>
        <dbReference type="EMBL" id="MBJ7599416.1"/>
    </source>
</evidence>
<protein>
    <recommendedName>
        <fullName evidence="4">Branched-chain amino acid ABC transporter permease</fullName>
    </recommendedName>
</protein>
<evidence type="ECO:0000256" key="1">
    <source>
        <dbReference type="SAM" id="Phobius"/>
    </source>
</evidence>
<evidence type="ECO:0008006" key="4">
    <source>
        <dbReference type="Google" id="ProtNLM"/>
    </source>
</evidence>
<name>A0A934KA60_9BACT</name>
<sequence length="83" mass="8125">MGLVLAAGGLGNTAQVILGGLATGGLYAVLMLGVVLVFQVSKNVNFAYGGTGVIAAFVSYVLYSAVHVPAVFAVVVGVAAAVV</sequence>
<dbReference type="EMBL" id="JAEKNR010000153">
    <property type="protein sequence ID" value="MBJ7599416.1"/>
    <property type="molecule type" value="Genomic_DNA"/>
</dbReference>
<feature type="transmembrane region" description="Helical" evidence="1">
    <location>
        <begin position="52"/>
        <end position="82"/>
    </location>
</feature>
<dbReference type="Proteomes" id="UP000612893">
    <property type="component" value="Unassembled WGS sequence"/>
</dbReference>
<reference evidence="2" key="1">
    <citation type="submission" date="2020-10" db="EMBL/GenBank/DDBJ databases">
        <title>Ca. Dormibacterota MAGs.</title>
        <authorList>
            <person name="Montgomery K."/>
        </authorList>
    </citation>
    <scope>NUCLEOTIDE SEQUENCE [LARGE SCALE GENOMIC DNA]</scope>
    <source>
        <strain evidence="2">SC8812_S17_10</strain>
    </source>
</reference>
<keyword evidence="1" id="KW-0472">Membrane</keyword>
<feature type="non-terminal residue" evidence="2">
    <location>
        <position position="83"/>
    </location>
</feature>
<organism evidence="2 3">
    <name type="scientific">Candidatus Nephthysia bennettiae</name>
    <dbReference type="NCBI Taxonomy" id="3127016"/>
    <lineage>
        <taxon>Bacteria</taxon>
        <taxon>Bacillati</taxon>
        <taxon>Candidatus Dormiibacterota</taxon>
        <taxon>Candidatus Dormibacteria</taxon>
        <taxon>Candidatus Dormibacterales</taxon>
        <taxon>Candidatus Dormibacteraceae</taxon>
        <taxon>Candidatus Nephthysia</taxon>
    </lineage>
</organism>
<keyword evidence="1" id="KW-1133">Transmembrane helix</keyword>
<keyword evidence="3" id="KW-1185">Reference proteome</keyword>
<comment type="caution">
    <text evidence="2">The sequence shown here is derived from an EMBL/GenBank/DDBJ whole genome shotgun (WGS) entry which is preliminary data.</text>
</comment>
<keyword evidence="1" id="KW-0812">Transmembrane</keyword>
<feature type="transmembrane region" description="Helical" evidence="1">
    <location>
        <begin position="16"/>
        <end position="40"/>
    </location>
</feature>
<accession>A0A934KA60</accession>
<dbReference type="AlphaFoldDB" id="A0A934KA60"/>